<feature type="domain" description="Fido" evidence="9">
    <location>
        <begin position="52"/>
        <end position="196"/>
    </location>
</feature>
<evidence type="ECO:0000256" key="4">
    <source>
        <dbReference type="ARBA" id="ARBA00022840"/>
    </source>
</evidence>
<dbReference type="AlphaFoldDB" id="A0AAI8ZFQ4"/>
<keyword evidence="3" id="KW-0547">Nucleotide-binding</keyword>
<evidence type="ECO:0000313" key="10">
    <source>
        <dbReference type="EMBL" id="CCE74088.1"/>
    </source>
</evidence>
<dbReference type="GO" id="GO:0070733">
    <property type="term" value="F:AMPylase activity"/>
    <property type="evidence" value="ECO:0007669"/>
    <property type="project" value="UniProtKB-EC"/>
</dbReference>
<feature type="region of interest" description="Disordered" evidence="8">
    <location>
        <begin position="201"/>
        <end position="229"/>
    </location>
</feature>
<evidence type="ECO:0000256" key="5">
    <source>
        <dbReference type="ARBA" id="ARBA00034531"/>
    </source>
</evidence>
<evidence type="ECO:0000256" key="2">
    <source>
        <dbReference type="ARBA" id="ARBA00022695"/>
    </source>
</evidence>
<dbReference type="PANTHER" id="PTHR39560:SF1">
    <property type="entry name" value="PROTEIN ADENYLYLTRANSFERASE FIC-RELATED"/>
    <property type="match status" value="1"/>
</dbReference>
<evidence type="ECO:0000313" key="11">
    <source>
        <dbReference type="Proteomes" id="UP000012170"/>
    </source>
</evidence>
<accession>A0AAI8ZFQ4</accession>
<gene>
    <name evidence="10" type="ORF">CMN_00106</name>
</gene>
<dbReference type="GeneID" id="92981977"/>
<keyword evidence="2" id="KW-0548">Nucleotidyltransferase</keyword>
<evidence type="ECO:0000256" key="6">
    <source>
        <dbReference type="ARBA" id="ARBA00047939"/>
    </source>
</evidence>
<dbReference type="RefSeq" id="WP_015488918.1">
    <property type="nucleotide sequence ID" value="NC_020891.1"/>
</dbReference>
<dbReference type="GO" id="GO:0051302">
    <property type="term" value="P:regulation of cell division"/>
    <property type="evidence" value="ECO:0007669"/>
    <property type="project" value="TreeGrafter"/>
</dbReference>
<keyword evidence="1" id="KW-0808">Transferase</keyword>
<proteinExistence type="predicted"/>
<name>A0AAI8ZFQ4_9MICO</name>
<dbReference type="GO" id="GO:0005524">
    <property type="term" value="F:ATP binding"/>
    <property type="evidence" value="ECO:0007669"/>
    <property type="project" value="UniProtKB-KW"/>
</dbReference>
<comment type="catalytic activity">
    <reaction evidence="7">
        <text>L-tyrosyl-[protein] + ATP = O-(5'-adenylyl)-L-tyrosyl-[protein] + diphosphate</text>
        <dbReference type="Rhea" id="RHEA:54288"/>
        <dbReference type="Rhea" id="RHEA-COMP:10136"/>
        <dbReference type="Rhea" id="RHEA-COMP:13846"/>
        <dbReference type="ChEBI" id="CHEBI:30616"/>
        <dbReference type="ChEBI" id="CHEBI:33019"/>
        <dbReference type="ChEBI" id="CHEBI:46858"/>
        <dbReference type="ChEBI" id="CHEBI:83624"/>
        <dbReference type="EC" id="2.7.7.108"/>
    </reaction>
</comment>
<reference evidence="10 11" key="1">
    <citation type="submission" date="2011-11" db="EMBL/GenBank/DDBJ databases">
        <authorList>
            <person name="Gartemann K."/>
        </authorList>
    </citation>
    <scope>NUCLEOTIDE SEQUENCE [LARGE SCALE GENOMIC DNA]</scope>
    <source>
        <strain evidence="11">NCPPB 2581</strain>
    </source>
</reference>
<protein>
    <recommendedName>
        <fullName evidence="5">protein adenylyltransferase</fullName>
        <ecNumber evidence="5">2.7.7.108</ecNumber>
    </recommendedName>
</protein>
<reference evidence="11" key="2">
    <citation type="submission" date="2013-04" db="EMBL/GenBank/DDBJ databases">
        <title>The genome sequence of the maize-pathogen Clavibacter michiganensis subsp. nebraskensis.</title>
        <authorList>
            <person name="Gartemann K.H."/>
            <person name="Blom J."/>
            <person name="Dreiseikelmann B."/>
            <person name="Fluegel M."/>
            <person name="Jaenicke S."/>
            <person name="Linke B."/>
            <person name="Sczcepanowski R."/>
            <person name="Wittmann J."/>
            <person name="Goesmann A."/>
            <person name="Puehler A."/>
            <person name="Eichenlaub R."/>
            <person name="Rueckert C."/>
        </authorList>
    </citation>
    <scope>NUCLEOTIDE SEQUENCE [LARGE SCALE GENOMIC DNA]</scope>
    <source>
        <strain evidence="11">NCPPB 2581</strain>
    </source>
</reference>
<organism evidence="10 11">
    <name type="scientific">Clavibacter nebraskensis NCPPB 2581</name>
    <dbReference type="NCBI Taxonomy" id="1097677"/>
    <lineage>
        <taxon>Bacteria</taxon>
        <taxon>Bacillati</taxon>
        <taxon>Actinomycetota</taxon>
        <taxon>Actinomycetes</taxon>
        <taxon>Micrococcales</taxon>
        <taxon>Microbacteriaceae</taxon>
        <taxon>Clavibacter</taxon>
    </lineage>
</organism>
<evidence type="ECO:0000256" key="8">
    <source>
        <dbReference type="SAM" id="MobiDB-lite"/>
    </source>
</evidence>
<dbReference type="InterPro" id="IPR003812">
    <property type="entry name" value="Fido"/>
</dbReference>
<evidence type="ECO:0000256" key="3">
    <source>
        <dbReference type="ARBA" id="ARBA00022741"/>
    </source>
</evidence>
<sequence>MDGFVDPYVDPATGILRNRVGARTRAELDRAEGDLSFAAMIELLTRPPRPTGDLAELRTIHRGLFTDVYDWAGEIRTVDIRKDAEGAEFFLPVSMIDRAASFTAEELRADDMLRGLDRQRFVQRLAHHYDQLNYIHPFREGNGRTQRLFWDRVARDAGWELDWRRVSGAENDRASRLASESRDLGPLRTMLERVVVPAAPRPRAAVAARDRSRLGGRGRGPGRDLDRGR</sequence>
<dbReference type="EMBL" id="HE614873">
    <property type="protein sequence ID" value="CCE74088.1"/>
    <property type="molecule type" value="Genomic_DNA"/>
</dbReference>
<evidence type="ECO:0000256" key="7">
    <source>
        <dbReference type="ARBA" id="ARBA00048696"/>
    </source>
</evidence>
<dbReference type="InterPro" id="IPR036597">
    <property type="entry name" value="Fido-like_dom_sf"/>
</dbReference>
<dbReference type="SUPFAM" id="SSF140931">
    <property type="entry name" value="Fic-like"/>
    <property type="match status" value="1"/>
</dbReference>
<dbReference type="Pfam" id="PF02661">
    <property type="entry name" value="Fic"/>
    <property type="match status" value="1"/>
</dbReference>
<evidence type="ECO:0000259" key="9">
    <source>
        <dbReference type="PROSITE" id="PS51459"/>
    </source>
</evidence>
<dbReference type="EC" id="2.7.7.108" evidence="5"/>
<dbReference type="Gene3D" id="1.10.3290.10">
    <property type="entry name" value="Fido-like domain"/>
    <property type="match status" value="1"/>
</dbReference>
<dbReference type="KEGG" id="cmc:CMN_00106"/>
<dbReference type="Proteomes" id="UP000012170">
    <property type="component" value="Chromosome"/>
</dbReference>
<evidence type="ECO:0000256" key="1">
    <source>
        <dbReference type="ARBA" id="ARBA00022679"/>
    </source>
</evidence>
<comment type="catalytic activity">
    <reaction evidence="6">
        <text>L-threonyl-[protein] + ATP = 3-O-(5'-adenylyl)-L-threonyl-[protein] + diphosphate</text>
        <dbReference type="Rhea" id="RHEA:54292"/>
        <dbReference type="Rhea" id="RHEA-COMP:11060"/>
        <dbReference type="Rhea" id="RHEA-COMP:13847"/>
        <dbReference type="ChEBI" id="CHEBI:30013"/>
        <dbReference type="ChEBI" id="CHEBI:30616"/>
        <dbReference type="ChEBI" id="CHEBI:33019"/>
        <dbReference type="ChEBI" id="CHEBI:138113"/>
        <dbReference type="EC" id="2.7.7.108"/>
    </reaction>
</comment>
<dbReference type="PANTHER" id="PTHR39560">
    <property type="entry name" value="PROTEIN ADENYLYLTRANSFERASE FIC-RELATED"/>
    <property type="match status" value="1"/>
</dbReference>
<keyword evidence="4" id="KW-0067">ATP-binding</keyword>
<dbReference type="PROSITE" id="PS51459">
    <property type="entry name" value="FIDO"/>
    <property type="match status" value="1"/>
</dbReference>